<proteinExistence type="predicted"/>
<feature type="transmembrane region" description="Helical" evidence="1">
    <location>
        <begin position="20"/>
        <end position="39"/>
    </location>
</feature>
<dbReference type="Proteomes" id="UP000293874">
    <property type="component" value="Unassembled WGS sequence"/>
</dbReference>
<gene>
    <name evidence="2" type="ORF">EV199_4871</name>
</gene>
<keyword evidence="1" id="KW-0472">Membrane</keyword>
<dbReference type="RefSeq" id="WP_130543416.1">
    <property type="nucleotide sequence ID" value="NZ_CP042431.1"/>
</dbReference>
<name>A0A4Q7MM06_9BACT</name>
<dbReference type="AlphaFoldDB" id="A0A4Q7MM06"/>
<protein>
    <submittedName>
        <fullName evidence="2">Uncharacterized protein</fullName>
    </submittedName>
</protein>
<keyword evidence="1" id="KW-0812">Transmembrane</keyword>
<evidence type="ECO:0000313" key="2">
    <source>
        <dbReference type="EMBL" id="RZS69047.1"/>
    </source>
</evidence>
<accession>A0A4Q7MM06</accession>
<feature type="transmembrane region" description="Helical" evidence="1">
    <location>
        <begin position="51"/>
        <end position="71"/>
    </location>
</feature>
<sequence>MRSPSTLNIFSVKADLLLKSAPYVMLLHLIFTTGYFLLADYLLKRKIRTSFVHMLPFFLFIYLVMLLHVSYSETLKVMYKEPAQQITFHYGDSLKVSTGADLLFAGQTHNYLFLYNKTTKTSQVFSRDKADQLQFTAK</sequence>
<reference evidence="2 3" key="1">
    <citation type="submission" date="2019-02" db="EMBL/GenBank/DDBJ databases">
        <title>Genomic Encyclopedia of Type Strains, Phase IV (KMG-IV): sequencing the most valuable type-strain genomes for metagenomic binning, comparative biology and taxonomic classification.</title>
        <authorList>
            <person name="Goeker M."/>
        </authorList>
    </citation>
    <scope>NUCLEOTIDE SEQUENCE [LARGE SCALE GENOMIC DNA]</scope>
    <source>
        <strain evidence="2 3">DSM 18116</strain>
    </source>
</reference>
<organism evidence="2 3">
    <name type="scientific">Pseudobacter ginsenosidimutans</name>
    <dbReference type="NCBI Taxonomy" id="661488"/>
    <lineage>
        <taxon>Bacteria</taxon>
        <taxon>Pseudomonadati</taxon>
        <taxon>Bacteroidota</taxon>
        <taxon>Chitinophagia</taxon>
        <taxon>Chitinophagales</taxon>
        <taxon>Chitinophagaceae</taxon>
        <taxon>Pseudobacter</taxon>
    </lineage>
</organism>
<keyword evidence="1" id="KW-1133">Transmembrane helix</keyword>
<evidence type="ECO:0000256" key="1">
    <source>
        <dbReference type="SAM" id="Phobius"/>
    </source>
</evidence>
<comment type="caution">
    <text evidence="2">The sequence shown here is derived from an EMBL/GenBank/DDBJ whole genome shotgun (WGS) entry which is preliminary data.</text>
</comment>
<dbReference type="EMBL" id="SGXA01000003">
    <property type="protein sequence ID" value="RZS69047.1"/>
    <property type="molecule type" value="Genomic_DNA"/>
</dbReference>
<evidence type="ECO:0000313" key="3">
    <source>
        <dbReference type="Proteomes" id="UP000293874"/>
    </source>
</evidence>
<keyword evidence="3" id="KW-1185">Reference proteome</keyword>